<accession>A0A2T9ZD82</accession>
<proteinExistence type="predicted"/>
<comment type="caution">
    <text evidence="1">The sequence shown here is derived from an EMBL/GenBank/DDBJ whole genome shotgun (WGS) entry which is preliminary data.</text>
</comment>
<sequence>MRKNKNIDIAKLRDRFALIQSQLKEVIESAQLGNYHSSFEILSKVTKYIVVNCENLGLALESTSFEDFDRPKFWRTFNQCWIFLLERAYVANHNVASLKKGNKNSSKNPEGSLSPHFTQNIAGIQLKNIIVFPSNDVDNLPNNLSSSFQSDILETIFFQIDNLPVDSEDGKHKAIFSEEYIVNLEEKVVSWGESLACYGLVDYEMGFWETDIMDILESIRKMSV</sequence>
<evidence type="ECO:0000313" key="1">
    <source>
        <dbReference type="EMBL" id="PVV02558.1"/>
    </source>
</evidence>
<dbReference type="EMBL" id="MBFS01000416">
    <property type="protein sequence ID" value="PVV02558.1"/>
    <property type="molecule type" value="Genomic_DNA"/>
</dbReference>
<keyword evidence="2" id="KW-1185">Reference proteome</keyword>
<protein>
    <submittedName>
        <fullName evidence="1">Uncharacterized protein</fullName>
    </submittedName>
</protein>
<gene>
    <name evidence="1" type="ORF">BB560_002985</name>
</gene>
<reference evidence="1 2" key="1">
    <citation type="journal article" date="2018" name="MBio">
        <title>Comparative Genomics Reveals the Core Gene Toolbox for the Fungus-Insect Symbiosis.</title>
        <authorList>
            <person name="Wang Y."/>
            <person name="Stata M."/>
            <person name="Wang W."/>
            <person name="Stajich J.E."/>
            <person name="White M.M."/>
            <person name="Moncalvo J.M."/>
        </authorList>
    </citation>
    <scope>NUCLEOTIDE SEQUENCE [LARGE SCALE GENOMIC DNA]</scope>
    <source>
        <strain evidence="1 2">SC-DP-2</strain>
    </source>
</reference>
<name>A0A2T9ZD82_9FUNG</name>
<dbReference type="OrthoDB" id="5552418at2759"/>
<dbReference type="AlphaFoldDB" id="A0A2T9ZD82"/>
<organism evidence="1 2">
    <name type="scientific">Smittium megazygosporum</name>
    <dbReference type="NCBI Taxonomy" id="133381"/>
    <lineage>
        <taxon>Eukaryota</taxon>
        <taxon>Fungi</taxon>
        <taxon>Fungi incertae sedis</taxon>
        <taxon>Zoopagomycota</taxon>
        <taxon>Kickxellomycotina</taxon>
        <taxon>Harpellomycetes</taxon>
        <taxon>Harpellales</taxon>
        <taxon>Legeriomycetaceae</taxon>
        <taxon>Smittium</taxon>
    </lineage>
</organism>
<dbReference type="Proteomes" id="UP000245609">
    <property type="component" value="Unassembled WGS sequence"/>
</dbReference>
<evidence type="ECO:0000313" key="2">
    <source>
        <dbReference type="Proteomes" id="UP000245609"/>
    </source>
</evidence>